<dbReference type="GO" id="GO:0005829">
    <property type="term" value="C:cytosol"/>
    <property type="evidence" value="ECO:0007669"/>
    <property type="project" value="TreeGrafter"/>
</dbReference>
<dbReference type="InterPro" id="IPR045864">
    <property type="entry name" value="aa-tRNA-synth_II/BPL/LPL"/>
</dbReference>
<comment type="caution">
    <text evidence="12">The sequence shown here is derived from an EMBL/GenBank/DDBJ whole genome shotgun (WGS) entry which is preliminary data.</text>
</comment>
<reference evidence="12 13" key="1">
    <citation type="journal article" date="2015" name="Genome Announc.">
        <title>Expanding the biotechnology potential of lactobacilli through comparative genomics of 213 strains and associated genera.</title>
        <authorList>
            <person name="Sun Z."/>
            <person name="Harris H.M."/>
            <person name="McCann A."/>
            <person name="Guo C."/>
            <person name="Argimon S."/>
            <person name="Zhang W."/>
            <person name="Yang X."/>
            <person name="Jeffery I.B."/>
            <person name="Cooney J.C."/>
            <person name="Kagawa T.F."/>
            <person name="Liu W."/>
            <person name="Song Y."/>
            <person name="Salvetti E."/>
            <person name="Wrobel A."/>
            <person name="Rasinkangas P."/>
            <person name="Parkhill J."/>
            <person name="Rea M.C."/>
            <person name="O'Sullivan O."/>
            <person name="Ritari J."/>
            <person name="Douillard F.P."/>
            <person name="Paul Ross R."/>
            <person name="Yang R."/>
            <person name="Briner A.E."/>
            <person name="Felis G.E."/>
            <person name="de Vos W.M."/>
            <person name="Barrangou R."/>
            <person name="Klaenhammer T.R."/>
            <person name="Caufield P.W."/>
            <person name="Cui Y."/>
            <person name="Zhang H."/>
            <person name="O'Toole P.W."/>
        </authorList>
    </citation>
    <scope>NUCLEOTIDE SEQUENCE [LARGE SCALE GENOMIC DNA]</scope>
    <source>
        <strain evidence="12 13">DSM 19909</strain>
    </source>
</reference>
<sequence>MKQSKMLIPTLKEVPSDAEALSHQMMLRAGYIRQVTAGMYAYLPLAFQVLTNIETVIREEMAKIDAVEMVVPTVLPASLWQDSGRYDTYGPTLFKFKNRHDTDFILGPTHEETFTTLIRDSIKSYKRLPLTLYQIQAKYRDEERPRYGLLRGREFIMKDAYSFSTNYDDLDTVYRQMEGAYKRVFDRIGLNYRTIIGDAGAMGGKDSKEFSAIAPIGEDTIVYVDESDYAANIEMATNLYTPKKSHAAQLDLEKVATGDAKTIDAVSAKLEITPDTLIKSLLYMADEKPVLALVRGDHELNEVKLKNDLHADFLVPATNEQAQEFLGASFGALGPVGVSGDVTIVADRYVSDMVNAVAGANEDGFHYLNVNVERDFNVDHFTDLRTVQEGDISPDGAGKLKFTRGIEIGHIFKLGTRYSDALDAKVLDENGRSVPVIMGSYGIGVSRLLSAIAEQQADDHGLVWPRAIAPFDLHIIPVNTKDDTQVALANDLNDKLSAAGYRILIDDRKERAGVKFADSDLIGLPIRITVGKKASEGIVEIKIRKTGETVEVKADEVENTVSILLKEIDGSATSDDSTNA</sequence>
<dbReference type="STRING" id="1423776.FD04_GL001173"/>
<keyword evidence="7 10" id="KW-0648">Protein biosynthesis</keyword>
<dbReference type="CDD" id="cd04334">
    <property type="entry name" value="ProRS-INS"/>
    <property type="match status" value="1"/>
</dbReference>
<comment type="subunit">
    <text evidence="2 10">Homodimer.</text>
</comment>
<evidence type="ECO:0000256" key="3">
    <source>
        <dbReference type="ARBA" id="ARBA00022490"/>
    </source>
</evidence>
<accession>A0A0R1M0Z0</accession>
<dbReference type="PANTHER" id="PTHR42753">
    <property type="entry name" value="MITOCHONDRIAL RIBOSOME PROTEIN L39/PROLYL-TRNA LIGASE FAMILY MEMBER"/>
    <property type="match status" value="1"/>
</dbReference>
<dbReference type="InterPro" id="IPR050062">
    <property type="entry name" value="Pro-tRNA_synthetase"/>
</dbReference>
<dbReference type="PANTHER" id="PTHR42753:SF2">
    <property type="entry name" value="PROLINE--TRNA LIGASE"/>
    <property type="match status" value="1"/>
</dbReference>
<comment type="function">
    <text evidence="10">Catalyzes the attachment of proline to tRNA(Pro) in a two-step reaction: proline is first activated by ATP to form Pro-AMP and then transferred to the acceptor end of tRNA(Pro). As ProRS can inadvertently accommodate and process non-cognate amino acids such as alanine and cysteine, to avoid such errors it has two additional distinct editing activities against alanine. One activity is designated as 'pretransfer' editing and involves the tRNA(Pro)-independent hydrolysis of activated Ala-AMP. The other activity is designated 'posttransfer' editing and involves deacylation of mischarged Ala-tRNA(Pro). The misacylated Cys-tRNA(Pro) is not edited by ProRS.</text>
</comment>
<dbReference type="Pfam" id="PF03129">
    <property type="entry name" value="HGTP_anticodon"/>
    <property type="match status" value="1"/>
</dbReference>
<gene>
    <name evidence="10" type="primary">proS</name>
    <name evidence="12" type="ORF">FD04_GL001173</name>
</gene>
<dbReference type="InterPro" id="IPR007214">
    <property type="entry name" value="YbaK/aa-tRNA-synth-assoc-dom"/>
</dbReference>
<dbReference type="PATRIC" id="fig|1423776.4.peg.1184"/>
<dbReference type="GO" id="GO:0140096">
    <property type="term" value="F:catalytic activity, acting on a protein"/>
    <property type="evidence" value="ECO:0007669"/>
    <property type="project" value="UniProtKB-ARBA"/>
</dbReference>
<keyword evidence="8 10" id="KW-0030">Aminoacyl-tRNA synthetase</keyword>
<dbReference type="GO" id="GO:0006433">
    <property type="term" value="P:prolyl-tRNA aminoacylation"/>
    <property type="evidence" value="ECO:0007669"/>
    <property type="project" value="UniProtKB-UniRule"/>
</dbReference>
<evidence type="ECO:0000313" key="13">
    <source>
        <dbReference type="Proteomes" id="UP000051160"/>
    </source>
</evidence>
<dbReference type="InterPro" id="IPR033730">
    <property type="entry name" value="ProRS_core_prok"/>
</dbReference>
<dbReference type="SUPFAM" id="SSF52954">
    <property type="entry name" value="Class II aaRS ABD-related"/>
    <property type="match status" value="1"/>
</dbReference>
<dbReference type="InterPro" id="IPR036621">
    <property type="entry name" value="Anticodon-bd_dom_sf"/>
</dbReference>
<keyword evidence="6 10" id="KW-0067">ATP-binding</keyword>
<feature type="domain" description="Aminoacyl-transfer RNA synthetases class-II family profile" evidence="11">
    <location>
        <begin position="33"/>
        <end position="465"/>
    </location>
</feature>
<evidence type="ECO:0000313" key="12">
    <source>
        <dbReference type="EMBL" id="KRK98194.1"/>
    </source>
</evidence>
<dbReference type="Proteomes" id="UP000051160">
    <property type="component" value="Unassembled WGS sequence"/>
</dbReference>
<dbReference type="GO" id="GO:0002161">
    <property type="term" value="F:aminoacyl-tRNA deacylase activity"/>
    <property type="evidence" value="ECO:0007669"/>
    <property type="project" value="InterPro"/>
</dbReference>
<evidence type="ECO:0000256" key="5">
    <source>
        <dbReference type="ARBA" id="ARBA00022741"/>
    </source>
</evidence>
<keyword evidence="4 10" id="KW-0436">Ligase</keyword>
<dbReference type="PROSITE" id="PS50862">
    <property type="entry name" value="AA_TRNA_LIGASE_II"/>
    <property type="match status" value="1"/>
</dbReference>
<dbReference type="RefSeq" id="WP_056948016.1">
    <property type="nucleotide sequence ID" value="NZ_AZEE01000028.1"/>
</dbReference>
<dbReference type="EMBL" id="AZEE01000028">
    <property type="protein sequence ID" value="KRK98194.1"/>
    <property type="molecule type" value="Genomic_DNA"/>
</dbReference>
<dbReference type="EC" id="6.1.1.15" evidence="10"/>
<dbReference type="AlphaFoldDB" id="A0A0R1M0Z0"/>
<evidence type="ECO:0000256" key="2">
    <source>
        <dbReference type="ARBA" id="ARBA00011738"/>
    </source>
</evidence>
<dbReference type="CDD" id="cd00779">
    <property type="entry name" value="ProRS_core_prok"/>
    <property type="match status" value="1"/>
</dbReference>
<evidence type="ECO:0000256" key="4">
    <source>
        <dbReference type="ARBA" id="ARBA00022598"/>
    </source>
</evidence>
<dbReference type="NCBIfam" id="NF006625">
    <property type="entry name" value="PRK09194.1"/>
    <property type="match status" value="1"/>
</dbReference>
<dbReference type="Gene3D" id="3.40.50.800">
    <property type="entry name" value="Anticodon-binding domain"/>
    <property type="match status" value="1"/>
</dbReference>
<keyword evidence="3 10" id="KW-0963">Cytoplasm</keyword>
<dbReference type="InterPro" id="IPR004154">
    <property type="entry name" value="Anticodon-bd"/>
</dbReference>
<keyword evidence="13" id="KW-1185">Reference proteome</keyword>
<dbReference type="Pfam" id="PF04073">
    <property type="entry name" value="tRNA_edit"/>
    <property type="match status" value="1"/>
</dbReference>
<keyword evidence="5 10" id="KW-0547">Nucleotide-binding</keyword>
<evidence type="ECO:0000259" key="11">
    <source>
        <dbReference type="PROSITE" id="PS50862"/>
    </source>
</evidence>
<comment type="domain">
    <text evidence="10">Consists of three domains: the N-terminal catalytic domain, the editing domain and the C-terminal anticodon-binding domain.</text>
</comment>
<dbReference type="Pfam" id="PF00587">
    <property type="entry name" value="tRNA-synt_2b"/>
    <property type="match status" value="1"/>
</dbReference>
<dbReference type="GO" id="GO:0016740">
    <property type="term" value="F:transferase activity"/>
    <property type="evidence" value="ECO:0007669"/>
    <property type="project" value="UniProtKB-ARBA"/>
</dbReference>
<dbReference type="InterPro" id="IPR044140">
    <property type="entry name" value="ProRS_anticodon_short"/>
</dbReference>
<dbReference type="NCBIfam" id="TIGR00409">
    <property type="entry name" value="proS_fam_II"/>
    <property type="match status" value="1"/>
</dbReference>
<dbReference type="InterPro" id="IPR023717">
    <property type="entry name" value="Pro-tRNA-Synthase_IIa_type1"/>
</dbReference>
<evidence type="ECO:0000256" key="6">
    <source>
        <dbReference type="ARBA" id="ARBA00022840"/>
    </source>
</evidence>
<dbReference type="GO" id="GO:0005524">
    <property type="term" value="F:ATP binding"/>
    <property type="evidence" value="ECO:0007669"/>
    <property type="project" value="UniProtKB-UniRule"/>
</dbReference>
<comment type="similarity">
    <text evidence="10">Belongs to the class-II aminoacyl-tRNA synthetase family. ProS type 1 subfamily.</text>
</comment>
<dbReference type="InterPro" id="IPR006195">
    <property type="entry name" value="aa-tRNA-synth_II"/>
</dbReference>
<dbReference type="SUPFAM" id="SSF55826">
    <property type="entry name" value="YbaK/ProRS associated domain"/>
    <property type="match status" value="1"/>
</dbReference>
<dbReference type="OrthoDB" id="9809052at2"/>
<dbReference type="InterPro" id="IPR002316">
    <property type="entry name" value="Pro-tRNA-ligase_IIa"/>
</dbReference>
<name>A0A0R1M0Z0_9LACO</name>
<dbReference type="SUPFAM" id="SSF55681">
    <property type="entry name" value="Class II aaRS and biotin synthetases"/>
    <property type="match status" value="1"/>
</dbReference>
<dbReference type="Gene3D" id="3.30.930.10">
    <property type="entry name" value="Bira Bifunctional Protein, Domain 2"/>
    <property type="match status" value="2"/>
</dbReference>
<protein>
    <recommendedName>
        <fullName evidence="10">Proline--tRNA ligase</fullName>
        <ecNumber evidence="10">6.1.1.15</ecNumber>
    </recommendedName>
    <alternativeName>
        <fullName evidence="10">Prolyl-tRNA synthetase</fullName>
        <shortName evidence="10">ProRS</shortName>
    </alternativeName>
</protein>
<dbReference type="CDD" id="cd00861">
    <property type="entry name" value="ProRS_anticodon_short"/>
    <property type="match status" value="1"/>
</dbReference>
<dbReference type="InterPro" id="IPR036754">
    <property type="entry name" value="YbaK/aa-tRNA-synt-asso_dom_sf"/>
</dbReference>
<dbReference type="HAMAP" id="MF_01569">
    <property type="entry name" value="Pro_tRNA_synth_type1"/>
    <property type="match status" value="1"/>
</dbReference>
<evidence type="ECO:0000256" key="1">
    <source>
        <dbReference type="ARBA" id="ARBA00004496"/>
    </source>
</evidence>
<evidence type="ECO:0000256" key="8">
    <source>
        <dbReference type="ARBA" id="ARBA00023146"/>
    </source>
</evidence>
<dbReference type="FunFam" id="3.40.50.800:FF:000011">
    <property type="entry name" value="Proline--tRNA ligase"/>
    <property type="match status" value="1"/>
</dbReference>
<comment type="catalytic activity">
    <reaction evidence="9 10">
        <text>tRNA(Pro) + L-proline + ATP = L-prolyl-tRNA(Pro) + AMP + diphosphate</text>
        <dbReference type="Rhea" id="RHEA:14305"/>
        <dbReference type="Rhea" id="RHEA-COMP:9700"/>
        <dbReference type="Rhea" id="RHEA-COMP:9702"/>
        <dbReference type="ChEBI" id="CHEBI:30616"/>
        <dbReference type="ChEBI" id="CHEBI:33019"/>
        <dbReference type="ChEBI" id="CHEBI:60039"/>
        <dbReference type="ChEBI" id="CHEBI:78442"/>
        <dbReference type="ChEBI" id="CHEBI:78532"/>
        <dbReference type="ChEBI" id="CHEBI:456215"/>
        <dbReference type="EC" id="6.1.1.15"/>
    </reaction>
</comment>
<dbReference type="InterPro" id="IPR002314">
    <property type="entry name" value="aa-tRNA-synt_IIb"/>
</dbReference>
<organism evidence="12 13">
    <name type="scientific">Secundilactobacillus odoratitofui DSM 19909 = JCM 15043</name>
    <dbReference type="NCBI Taxonomy" id="1423776"/>
    <lineage>
        <taxon>Bacteria</taxon>
        <taxon>Bacillati</taxon>
        <taxon>Bacillota</taxon>
        <taxon>Bacilli</taxon>
        <taxon>Lactobacillales</taxon>
        <taxon>Lactobacillaceae</taxon>
        <taxon>Secundilactobacillus</taxon>
    </lineage>
</organism>
<evidence type="ECO:0000256" key="10">
    <source>
        <dbReference type="HAMAP-Rule" id="MF_01569"/>
    </source>
</evidence>
<dbReference type="PRINTS" id="PR01046">
    <property type="entry name" value="TRNASYNTHPRO"/>
</dbReference>
<comment type="subcellular location">
    <subcellularLocation>
        <location evidence="1 10">Cytoplasm</location>
    </subcellularLocation>
</comment>
<proteinExistence type="inferred from homology"/>
<dbReference type="GO" id="GO:0004827">
    <property type="term" value="F:proline-tRNA ligase activity"/>
    <property type="evidence" value="ECO:0007669"/>
    <property type="project" value="UniProtKB-UniRule"/>
</dbReference>
<dbReference type="InterPro" id="IPR004500">
    <property type="entry name" value="Pro-tRNA-synth_IIa_bac-type"/>
</dbReference>
<evidence type="ECO:0000256" key="9">
    <source>
        <dbReference type="ARBA" id="ARBA00047671"/>
    </source>
</evidence>
<evidence type="ECO:0000256" key="7">
    <source>
        <dbReference type="ARBA" id="ARBA00022917"/>
    </source>
</evidence>